<feature type="domain" description="Glycosyltransferase 2-like" evidence="4">
    <location>
        <begin position="10"/>
        <end position="187"/>
    </location>
</feature>
<dbReference type="InterPro" id="IPR029044">
    <property type="entry name" value="Nucleotide-diphossugar_trans"/>
</dbReference>
<evidence type="ECO:0000256" key="3">
    <source>
        <dbReference type="ARBA" id="ARBA00022679"/>
    </source>
</evidence>
<keyword evidence="6" id="KW-1185">Reference proteome</keyword>
<protein>
    <submittedName>
        <fullName evidence="5">Glycosyltransferase family 2 protein</fullName>
    </submittedName>
</protein>
<gene>
    <name evidence="5" type="ORF">GCM10023093_10870</name>
</gene>
<evidence type="ECO:0000259" key="4">
    <source>
        <dbReference type="Pfam" id="PF00535"/>
    </source>
</evidence>
<dbReference type="EMBL" id="BAABFA010000008">
    <property type="protein sequence ID" value="GAA4463118.1"/>
    <property type="molecule type" value="Genomic_DNA"/>
</dbReference>
<dbReference type="PANTHER" id="PTHR43179:SF12">
    <property type="entry name" value="GALACTOFURANOSYLTRANSFERASE GLFT2"/>
    <property type="match status" value="1"/>
</dbReference>
<reference evidence="6" key="1">
    <citation type="journal article" date="2019" name="Int. J. Syst. Evol. Microbiol.">
        <title>The Global Catalogue of Microorganisms (GCM) 10K type strain sequencing project: providing services to taxonomists for standard genome sequencing and annotation.</title>
        <authorList>
            <consortium name="The Broad Institute Genomics Platform"/>
            <consortium name="The Broad Institute Genome Sequencing Center for Infectious Disease"/>
            <person name="Wu L."/>
            <person name="Ma J."/>
        </authorList>
    </citation>
    <scope>NUCLEOTIDE SEQUENCE [LARGE SCALE GENOMIC DNA]</scope>
    <source>
        <strain evidence="6">JCM 32105</strain>
    </source>
</reference>
<sequence>MISCQHDTAVVILSYNGAKWHELFLPLIVAEAHTGYDVIVADNASTDDTLQYVQTNFPTVKTLRIEVNHGFANGYYEALKQIEAKYYILLSADFEVTHGWFPPLRAAMEAQPMLAACQPKIRYYRERDKFEYAGAGGGFMDKYGYLFCRGRIFFDIEKDHNQYDDDIEVFWASGGCFMVRADLYHKVGGLDNELYAHMEEVDLCWRLKNAGYKIGYVGSSTVYHVGGSVISYGSPQKLYYNFRNNLILLLKNEKSSKLVWLFPMRLVLDGVAGLRLLLKGDIKEMLIIVKAHFHCYRDIGKWLGRRRENKKLITTRNEEGIYRRSIVWDYFLLRRKLFTDLGWKPRALRDK</sequence>
<name>A0ABP8N8H8_9BACT</name>
<dbReference type="Proteomes" id="UP001500067">
    <property type="component" value="Unassembled WGS sequence"/>
</dbReference>
<accession>A0ABP8N8H8</accession>
<dbReference type="PANTHER" id="PTHR43179">
    <property type="entry name" value="RHAMNOSYLTRANSFERASE WBBL"/>
    <property type="match status" value="1"/>
</dbReference>
<organism evidence="5 6">
    <name type="scientific">Nemorincola caseinilytica</name>
    <dbReference type="NCBI Taxonomy" id="2054315"/>
    <lineage>
        <taxon>Bacteria</taxon>
        <taxon>Pseudomonadati</taxon>
        <taxon>Bacteroidota</taxon>
        <taxon>Chitinophagia</taxon>
        <taxon>Chitinophagales</taxon>
        <taxon>Chitinophagaceae</taxon>
        <taxon>Nemorincola</taxon>
    </lineage>
</organism>
<comment type="similarity">
    <text evidence="1">Belongs to the glycosyltransferase 2 family.</text>
</comment>
<keyword evidence="3" id="KW-0808">Transferase</keyword>
<keyword evidence="2" id="KW-0328">Glycosyltransferase</keyword>
<evidence type="ECO:0000256" key="2">
    <source>
        <dbReference type="ARBA" id="ARBA00022676"/>
    </source>
</evidence>
<dbReference type="InterPro" id="IPR001173">
    <property type="entry name" value="Glyco_trans_2-like"/>
</dbReference>
<dbReference type="Gene3D" id="3.90.550.10">
    <property type="entry name" value="Spore Coat Polysaccharide Biosynthesis Protein SpsA, Chain A"/>
    <property type="match status" value="1"/>
</dbReference>
<proteinExistence type="inferred from homology"/>
<dbReference type="Pfam" id="PF00535">
    <property type="entry name" value="Glycos_transf_2"/>
    <property type="match status" value="1"/>
</dbReference>
<evidence type="ECO:0000313" key="5">
    <source>
        <dbReference type="EMBL" id="GAA4463118.1"/>
    </source>
</evidence>
<dbReference type="SUPFAM" id="SSF53448">
    <property type="entry name" value="Nucleotide-diphospho-sugar transferases"/>
    <property type="match status" value="1"/>
</dbReference>
<evidence type="ECO:0000256" key="1">
    <source>
        <dbReference type="ARBA" id="ARBA00006739"/>
    </source>
</evidence>
<comment type="caution">
    <text evidence="5">The sequence shown here is derived from an EMBL/GenBank/DDBJ whole genome shotgun (WGS) entry which is preliminary data.</text>
</comment>
<evidence type="ECO:0000313" key="6">
    <source>
        <dbReference type="Proteomes" id="UP001500067"/>
    </source>
</evidence>